<evidence type="ECO:0008006" key="3">
    <source>
        <dbReference type="Google" id="ProtNLM"/>
    </source>
</evidence>
<dbReference type="EMBL" id="AP022599">
    <property type="protein sequence ID" value="BBY79701.1"/>
    <property type="molecule type" value="Genomic_DNA"/>
</dbReference>
<dbReference type="Pfam" id="PF13692">
    <property type="entry name" value="Glyco_trans_1_4"/>
    <property type="match status" value="1"/>
</dbReference>
<accession>A0A7I7UFN3</accession>
<evidence type="ECO:0000313" key="1">
    <source>
        <dbReference type="EMBL" id="BBY79701.1"/>
    </source>
</evidence>
<dbReference type="SUPFAM" id="SSF53756">
    <property type="entry name" value="UDP-Glycosyltransferase/glycogen phosphorylase"/>
    <property type="match status" value="1"/>
</dbReference>
<dbReference type="Proteomes" id="UP000467252">
    <property type="component" value="Chromosome"/>
</dbReference>
<reference evidence="1 2" key="1">
    <citation type="journal article" date="2019" name="Emerg. Microbes Infect.">
        <title>Comprehensive subspecies identification of 175 nontuberculous mycobacteria species based on 7547 genomic profiles.</title>
        <authorList>
            <person name="Matsumoto Y."/>
            <person name="Kinjo T."/>
            <person name="Motooka D."/>
            <person name="Nabeya D."/>
            <person name="Jung N."/>
            <person name="Uechi K."/>
            <person name="Horii T."/>
            <person name="Iida T."/>
            <person name="Fujita J."/>
            <person name="Nakamura S."/>
        </authorList>
    </citation>
    <scope>NUCLEOTIDE SEQUENCE [LARGE SCALE GENOMIC DNA]</scope>
    <source>
        <strain evidence="1 2">JCM 6370</strain>
    </source>
</reference>
<dbReference type="Gene3D" id="3.40.50.2000">
    <property type="entry name" value="Glycogen Phosphorylase B"/>
    <property type="match status" value="1"/>
</dbReference>
<evidence type="ECO:0000313" key="2">
    <source>
        <dbReference type="Proteomes" id="UP000467252"/>
    </source>
</evidence>
<name>A0A7I7UFN3_MYCPV</name>
<protein>
    <recommendedName>
        <fullName evidence="3">Glycosyl transferase family 1</fullName>
    </recommendedName>
</protein>
<sequence length="378" mass="40785">MTTNLREYRLVFVGPGEGQTAVGDYAQDFVTAVRPHFGDVTEVRTRGPGGDTVRDIRRYRRSVAAAVAEAPNRVLVHGELAAGGAAPFWAIAGLPGTPVTATIHDPPQGVWWPAATKFMFGPTLTRKLIFHGLHYPLRPLSTKVEGIVNGRRTLFALTDTGRRSIEQRYPHTTAVYVPHIVRDRPVIQPVQERANAVGFFGHVYRGKGFEQIARIRELLPDDIAIRVAGRGTEALPRVDGIEILGGVDGPAEDAFFGSVRAIVVPYGKRHWYDETYPASGVVAHATAYRTPVVCTAYGSLAELDEQTGAVVVRTSGTDQAAVAAGLARAIEALLGDTGRLTELGEYAEKTRQARSGAATAQAYAATWAQLLARHHGGH</sequence>
<keyword evidence="2" id="KW-1185">Reference proteome</keyword>
<proteinExistence type="predicted"/>
<gene>
    <name evidence="1" type="ORF">MPUL_08590</name>
</gene>
<dbReference type="AlphaFoldDB" id="A0A7I7UFN3"/>
<dbReference type="RefSeq" id="WP_163897294.1">
    <property type="nucleotide sequence ID" value="NZ_AP022599.1"/>
</dbReference>
<organism evidence="1 2">
    <name type="scientific">Mycolicibacterium pulveris</name>
    <name type="common">Mycobacterium pulveris</name>
    <dbReference type="NCBI Taxonomy" id="36813"/>
    <lineage>
        <taxon>Bacteria</taxon>
        <taxon>Bacillati</taxon>
        <taxon>Actinomycetota</taxon>
        <taxon>Actinomycetes</taxon>
        <taxon>Mycobacteriales</taxon>
        <taxon>Mycobacteriaceae</taxon>
        <taxon>Mycolicibacterium</taxon>
    </lineage>
</organism>